<dbReference type="NCBIfam" id="TIGR02532">
    <property type="entry name" value="IV_pilin_GFxxxE"/>
    <property type="match status" value="1"/>
</dbReference>
<evidence type="ECO:0000256" key="11">
    <source>
        <dbReference type="SAM" id="Phobius"/>
    </source>
</evidence>
<dbReference type="Pfam" id="PF12019">
    <property type="entry name" value="GspH"/>
    <property type="match status" value="1"/>
</dbReference>
<evidence type="ECO:0000256" key="4">
    <source>
        <dbReference type="ARBA" id="ARBA00022481"/>
    </source>
</evidence>
<dbReference type="RefSeq" id="WP_015724759.1">
    <property type="nucleotide sequence ID" value="NC_014972.1"/>
</dbReference>
<keyword evidence="7 11" id="KW-1133">Transmembrane helix</keyword>
<evidence type="ECO:0000256" key="6">
    <source>
        <dbReference type="ARBA" id="ARBA00022692"/>
    </source>
</evidence>
<feature type="domain" description="General secretion pathway GspH" evidence="12">
    <location>
        <begin position="64"/>
        <end position="171"/>
    </location>
</feature>
<gene>
    <name evidence="13" type="ordered locus">Despr_2071</name>
</gene>
<dbReference type="Proteomes" id="UP000006365">
    <property type="component" value="Chromosome"/>
</dbReference>
<keyword evidence="3" id="KW-1003">Cell membrane</keyword>
<evidence type="ECO:0000256" key="7">
    <source>
        <dbReference type="ARBA" id="ARBA00022989"/>
    </source>
</evidence>
<dbReference type="InterPro" id="IPR045584">
    <property type="entry name" value="Pilin-like"/>
</dbReference>
<dbReference type="InterPro" id="IPR022346">
    <property type="entry name" value="T2SS_GspH"/>
</dbReference>
<evidence type="ECO:0000259" key="12">
    <source>
        <dbReference type="Pfam" id="PF12019"/>
    </source>
</evidence>
<dbReference type="AlphaFoldDB" id="A0A7U4DPM3"/>
<dbReference type="KEGG" id="dpr:Despr_2071"/>
<organism evidence="13 14">
    <name type="scientific">Desulfobulbus propionicus (strain ATCC 33891 / DSM 2032 / VKM B-1956 / 1pr3)</name>
    <dbReference type="NCBI Taxonomy" id="577650"/>
    <lineage>
        <taxon>Bacteria</taxon>
        <taxon>Pseudomonadati</taxon>
        <taxon>Thermodesulfobacteriota</taxon>
        <taxon>Desulfobulbia</taxon>
        <taxon>Desulfobulbales</taxon>
        <taxon>Desulfobulbaceae</taxon>
        <taxon>Desulfobulbus</taxon>
    </lineage>
</organism>
<keyword evidence="8 11" id="KW-0472">Membrane</keyword>
<evidence type="ECO:0000256" key="9">
    <source>
        <dbReference type="ARBA" id="ARBA00025772"/>
    </source>
</evidence>
<keyword evidence="14" id="KW-1185">Reference proteome</keyword>
<dbReference type="SUPFAM" id="SSF54523">
    <property type="entry name" value="Pili subunits"/>
    <property type="match status" value="1"/>
</dbReference>
<keyword evidence="5" id="KW-0997">Cell inner membrane</keyword>
<evidence type="ECO:0000256" key="3">
    <source>
        <dbReference type="ARBA" id="ARBA00022475"/>
    </source>
</evidence>
<sequence>MEELTRSVPRLPFSADAGMVNKTANQHGFTLIEVVVTIGIMAIVSAIAIPNMIGWRAERQLRGAVNNLVGDLQLAKITAIREAEHVAVVCNTGAGSSYRVFIDKNLNWTEDADDRLLRNVTTPPGVVIDSTTFTNNRTRFRPDGIPSFIGTVTFENSSQISPLKVVINRVGRIRIE</sequence>
<evidence type="ECO:0000313" key="14">
    <source>
        <dbReference type="Proteomes" id="UP000006365"/>
    </source>
</evidence>
<dbReference type="GO" id="GO:0015628">
    <property type="term" value="P:protein secretion by the type II secretion system"/>
    <property type="evidence" value="ECO:0007669"/>
    <property type="project" value="InterPro"/>
</dbReference>
<protein>
    <recommendedName>
        <fullName evidence="2">Type II secretion system protein H</fullName>
    </recommendedName>
    <alternativeName>
        <fullName evidence="10">General secretion pathway protein H</fullName>
    </alternativeName>
</protein>
<evidence type="ECO:0000256" key="8">
    <source>
        <dbReference type="ARBA" id="ARBA00023136"/>
    </source>
</evidence>
<evidence type="ECO:0000256" key="5">
    <source>
        <dbReference type="ARBA" id="ARBA00022519"/>
    </source>
</evidence>
<dbReference type="InterPro" id="IPR012902">
    <property type="entry name" value="N_methyl_site"/>
</dbReference>
<comment type="similarity">
    <text evidence="9">Belongs to the GSP H family.</text>
</comment>
<keyword evidence="6 11" id="KW-0812">Transmembrane</keyword>
<keyword evidence="4" id="KW-0488">Methylation</keyword>
<reference evidence="13 14" key="1">
    <citation type="journal article" date="2011" name="Stand. Genomic Sci.">
        <title>Complete genome sequence of Desulfobulbus propionicus type strain (1pr3).</title>
        <authorList>
            <person name="Pagani I."/>
            <person name="Lapidus A."/>
            <person name="Nolan M."/>
            <person name="Lucas S."/>
            <person name="Hammon N."/>
            <person name="Deshpande S."/>
            <person name="Cheng J.F."/>
            <person name="Chertkov O."/>
            <person name="Davenport K."/>
            <person name="Tapia R."/>
            <person name="Han C."/>
            <person name="Goodwin L."/>
            <person name="Pitluck S."/>
            <person name="Liolios K."/>
            <person name="Mavromatis K."/>
            <person name="Ivanova N."/>
            <person name="Mikhailova N."/>
            <person name="Pati A."/>
            <person name="Chen A."/>
            <person name="Palaniappan K."/>
            <person name="Land M."/>
            <person name="Hauser L."/>
            <person name="Chang Y.J."/>
            <person name="Jeffries C.D."/>
            <person name="Detter J.C."/>
            <person name="Brambilla E."/>
            <person name="Kannan K.P."/>
            <person name="Djao O.D."/>
            <person name="Rohde M."/>
            <person name="Pukall R."/>
            <person name="Spring S."/>
            <person name="Goker M."/>
            <person name="Sikorski J."/>
            <person name="Woyke T."/>
            <person name="Bristow J."/>
            <person name="Eisen J.A."/>
            <person name="Markowitz V."/>
            <person name="Hugenholtz P."/>
            <person name="Kyrpides N.C."/>
            <person name="Klenk H.P."/>
        </authorList>
    </citation>
    <scope>NUCLEOTIDE SEQUENCE [LARGE SCALE GENOMIC DNA]</scope>
    <source>
        <strain evidence="14">ATCC 33891 / DSM 2032 / 1pr3</strain>
    </source>
</reference>
<dbReference type="EMBL" id="CP002364">
    <property type="protein sequence ID" value="ADW18219.1"/>
    <property type="molecule type" value="Genomic_DNA"/>
</dbReference>
<evidence type="ECO:0000313" key="13">
    <source>
        <dbReference type="EMBL" id="ADW18219.1"/>
    </source>
</evidence>
<dbReference type="GO" id="GO:0005886">
    <property type="term" value="C:plasma membrane"/>
    <property type="evidence" value="ECO:0007669"/>
    <property type="project" value="UniProtKB-SubCell"/>
</dbReference>
<evidence type="ECO:0000256" key="2">
    <source>
        <dbReference type="ARBA" id="ARBA00021549"/>
    </source>
</evidence>
<evidence type="ECO:0000256" key="10">
    <source>
        <dbReference type="ARBA" id="ARBA00030775"/>
    </source>
</evidence>
<accession>A0A7U4DPM3</accession>
<dbReference type="Gene3D" id="3.55.40.10">
    <property type="entry name" value="minor pseudopilin epsh domain"/>
    <property type="match status" value="1"/>
</dbReference>
<comment type="subcellular location">
    <subcellularLocation>
        <location evidence="1">Cell inner membrane</location>
        <topology evidence="1">Single-pass membrane protein</topology>
    </subcellularLocation>
</comment>
<dbReference type="GO" id="GO:0015627">
    <property type="term" value="C:type II protein secretion system complex"/>
    <property type="evidence" value="ECO:0007669"/>
    <property type="project" value="InterPro"/>
</dbReference>
<dbReference type="Pfam" id="PF07963">
    <property type="entry name" value="N_methyl"/>
    <property type="match status" value="1"/>
</dbReference>
<evidence type="ECO:0000256" key="1">
    <source>
        <dbReference type="ARBA" id="ARBA00004377"/>
    </source>
</evidence>
<proteinExistence type="inferred from homology"/>
<dbReference type="PROSITE" id="PS00409">
    <property type="entry name" value="PROKAR_NTER_METHYL"/>
    <property type="match status" value="1"/>
</dbReference>
<feature type="transmembrane region" description="Helical" evidence="11">
    <location>
        <begin position="29"/>
        <end position="53"/>
    </location>
</feature>
<name>A0A7U4DPM3_DESPD</name>